<evidence type="ECO:0000259" key="1">
    <source>
        <dbReference type="PROSITE" id="PS51186"/>
    </source>
</evidence>
<dbReference type="EMBL" id="CP096040">
    <property type="protein sequence ID" value="USQ93676.1"/>
    <property type="molecule type" value="Genomic_DNA"/>
</dbReference>
<evidence type="ECO:0000313" key="2">
    <source>
        <dbReference type="EMBL" id="USQ93676.1"/>
    </source>
</evidence>
<feature type="domain" description="N-acetyltransferase" evidence="1">
    <location>
        <begin position="8"/>
        <end position="171"/>
    </location>
</feature>
<proteinExistence type="predicted"/>
<dbReference type="PANTHER" id="PTHR43792">
    <property type="entry name" value="GNAT FAMILY, PUTATIVE (AFU_ORTHOLOGUE AFUA_3G00765)-RELATED-RELATED"/>
    <property type="match status" value="1"/>
</dbReference>
<organism evidence="2 3">
    <name type="scientific">Caulobacter segnis</name>
    <dbReference type="NCBI Taxonomy" id="88688"/>
    <lineage>
        <taxon>Bacteria</taxon>
        <taxon>Pseudomonadati</taxon>
        <taxon>Pseudomonadota</taxon>
        <taxon>Alphaproteobacteria</taxon>
        <taxon>Caulobacterales</taxon>
        <taxon>Caulobacteraceae</taxon>
        <taxon>Caulobacter</taxon>
    </lineage>
</organism>
<gene>
    <name evidence="2" type="ORF">MZV50_13640</name>
</gene>
<keyword evidence="3" id="KW-1185">Reference proteome</keyword>
<dbReference type="InterPro" id="IPR051531">
    <property type="entry name" value="N-acetyltransferase"/>
</dbReference>
<sequence length="171" mass="18905">MILETERLTLSPLTVDDTPLIYPFLSDAEVMSNLDQEPIEDPDEVASRVAAQVDEMTAGDAAYWTIRHTTSGAFLGYCEFVDIDKRHDRAEIRFVIDRKGWGQGFGAEAVGALLAHGASSGLKSLVASTHVGDNRAERLLQKLGFKAQGYLKGAVHRDGERRDRRLYGLEL</sequence>
<dbReference type="InterPro" id="IPR016181">
    <property type="entry name" value="Acyl_CoA_acyltransferase"/>
</dbReference>
<protein>
    <submittedName>
        <fullName evidence="2">GNAT family N-acetyltransferase</fullName>
    </submittedName>
</protein>
<dbReference type="Proteomes" id="UP001057520">
    <property type="component" value="Chromosome"/>
</dbReference>
<dbReference type="InterPro" id="IPR000182">
    <property type="entry name" value="GNAT_dom"/>
</dbReference>
<accession>A0ABY4ZLU4</accession>
<dbReference type="Gene3D" id="3.40.630.30">
    <property type="match status" value="1"/>
</dbReference>
<dbReference type="PANTHER" id="PTHR43792:SF1">
    <property type="entry name" value="N-ACETYLTRANSFERASE DOMAIN-CONTAINING PROTEIN"/>
    <property type="match status" value="1"/>
</dbReference>
<dbReference type="PROSITE" id="PS51186">
    <property type="entry name" value="GNAT"/>
    <property type="match status" value="1"/>
</dbReference>
<reference evidence="2 3" key="1">
    <citation type="submission" date="2022-04" db="EMBL/GenBank/DDBJ databases">
        <title>Genome sequence of soybean root-associated Caulobacter segnis RL271.</title>
        <authorList>
            <person name="Longley R."/>
            <person name="Bonito G."/>
            <person name="Trigodet F."/>
            <person name="Crosson S."/>
            <person name="Fiebig A."/>
        </authorList>
    </citation>
    <scope>NUCLEOTIDE SEQUENCE [LARGE SCALE GENOMIC DNA]</scope>
    <source>
        <strain evidence="2 3">RL271</strain>
    </source>
</reference>
<dbReference type="SUPFAM" id="SSF55729">
    <property type="entry name" value="Acyl-CoA N-acyltransferases (Nat)"/>
    <property type="match status" value="1"/>
</dbReference>
<dbReference type="Pfam" id="PF13302">
    <property type="entry name" value="Acetyltransf_3"/>
    <property type="match status" value="1"/>
</dbReference>
<evidence type="ECO:0000313" key="3">
    <source>
        <dbReference type="Proteomes" id="UP001057520"/>
    </source>
</evidence>
<name>A0ABY4ZLU4_9CAUL</name>